<dbReference type="Proteomes" id="UP000258408">
    <property type="component" value="Segment"/>
</dbReference>
<protein>
    <submittedName>
        <fullName evidence="1">Uncharacterized protein</fullName>
    </submittedName>
</protein>
<dbReference type="EMBL" id="MH536814">
    <property type="protein sequence ID" value="AXH49211.1"/>
    <property type="molecule type" value="Genomic_DNA"/>
</dbReference>
<organism evidence="1 2">
    <name type="scientific">Streptomyces phage Blueeyedbeauty</name>
    <dbReference type="NCBI Taxonomy" id="2250336"/>
    <lineage>
        <taxon>Viruses</taxon>
        <taxon>Duplodnaviria</taxon>
        <taxon>Heunggongvirae</taxon>
        <taxon>Uroviricota</taxon>
        <taxon>Caudoviricetes</taxon>
        <taxon>Stanwilliamsviridae</taxon>
        <taxon>Loccivirinae</taxon>
        <taxon>Annadreamyvirus</taxon>
        <taxon>Annadreamyvirus blueeyedbeauty</taxon>
    </lineage>
</organism>
<sequence>MSRFFVLAEEGVGPGGQIYFRKHRGGDGWYNLFLDDKKVGMIMKDPVFGNWNAVSYCDDSKWFAVRSMDGFSRRMAAAEFIIKHWGYWLSNERDMLKSEIRSDKFLTKFRMNKTLEIMKGHRRI</sequence>
<reference evidence="1 2" key="1">
    <citation type="submission" date="2018-06" db="EMBL/GenBank/DDBJ databases">
        <authorList>
            <person name="Luttrell C.E."/>
            <person name="Myers K.N."/>
            <person name="Simpson A.N."/>
            <person name="Sulollari A."/>
            <person name="Suri N."/>
            <person name="Nayek S."/>
            <person name="Bhuiyan S."/>
            <person name="Smith B.R."/>
            <person name="Hughes L.E."/>
            <person name="Garlena R.A."/>
            <person name="Russell D.A."/>
            <person name="Pope W.H."/>
            <person name="Jacobs-Sera D."/>
            <person name="Hatfull G.F."/>
        </authorList>
    </citation>
    <scope>NUCLEOTIDE SEQUENCE [LARGE SCALE GENOMIC DNA]</scope>
</reference>
<accession>A0A345L1Q9</accession>
<dbReference type="KEGG" id="vg:55599858"/>
<evidence type="ECO:0000313" key="2">
    <source>
        <dbReference type="Proteomes" id="UP000258408"/>
    </source>
</evidence>
<gene>
    <name evidence="1" type="primary">68</name>
    <name evidence="1" type="ORF">SEA_BLUEEYEDBEAUTY_68</name>
</gene>
<evidence type="ECO:0000313" key="1">
    <source>
        <dbReference type="EMBL" id="AXH49211.1"/>
    </source>
</evidence>
<dbReference type="GeneID" id="55599858"/>
<proteinExistence type="predicted"/>
<name>A0A345L1Q9_9CAUD</name>
<keyword evidence="2" id="KW-1185">Reference proteome</keyword>
<dbReference type="RefSeq" id="YP_009839263.1">
    <property type="nucleotide sequence ID" value="NC_048720.1"/>
</dbReference>